<name>A0A0N4WRE0_HAEPC</name>
<evidence type="ECO:0000256" key="1">
    <source>
        <dbReference type="SAM" id="MobiDB-lite"/>
    </source>
</evidence>
<dbReference type="EMBL" id="UZAF01018423">
    <property type="protein sequence ID" value="VDO51607.1"/>
    <property type="molecule type" value="Genomic_DNA"/>
</dbReference>
<reference evidence="4 5" key="2">
    <citation type="submission" date="2018-11" db="EMBL/GenBank/DDBJ databases">
        <authorList>
            <consortium name="Pathogen Informatics"/>
        </authorList>
    </citation>
    <scope>NUCLEOTIDE SEQUENCE [LARGE SCALE GENOMIC DNA]</scope>
    <source>
        <strain evidence="4 5">MHpl1</strain>
    </source>
</reference>
<accession>A0A0N4WRE0</accession>
<dbReference type="PROSITE" id="PS50279">
    <property type="entry name" value="BPTI_KUNITZ_2"/>
    <property type="match status" value="1"/>
</dbReference>
<reference evidence="6" key="1">
    <citation type="submission" date="2017-02" db="UniProtKB">
        <authorList>
            <consortium name="WormBaseParasite"/>
        </authorList>
    </citation>
    <scope>IDENTIFICATION</scope>
</reference>
<evidence type="ECO:0000259" key="3">
    <source>
        <dbReference type="PROSITE" id="PS50279"/>
    </source>
</evidence>
<dbReference type="OMA" id="SANECRP"/>
<evidence type="ECO:0000313" key="4">
    <source>
        <dbReference type="EMBL" id="VDO51607.1"/>
    </source>
</evidence>
<evidence type="ECO:0000313" key="6">
    <source>
        <dbReference type="WBParaSite" id="HPLM_0001405101-mRNA-1"/>
    </source>
</evidence>
<feature type="chain" id="PRO_5043123945" evidence="2">
    <location>
        <begin position="23"/>
        <end position="416"/>
    </location>
</feature>
<feature type="compositionally biased region" description="Pro residues" evidence="1">
    <location>
        <begin position="230"/>
        <end position="240"/>
    </location>
</feature>
<dbReference type="Pfam" id="PF00014">
    <property type="entry name" value="Kunitz_BPTI"/>
    <property type="match status" value="1"/>
</dbReference>
<protein>
    <submittedName>
        <fullName evidence="6">BPTI/Kunitz inhibitor domain-containing protein</fullName>
    </submittedName>
</protein>
<dbReference type="SMART" id="SM00131">
    <property type="entry name" value="KU"/>
    <property type="match status" value="1"/>
</dbReference>
<keyword evidence="2" id="KW-0732">Signal</keyword>
<feature type="region of interest" description="Disordered" evidence="1">
    <location>
        <begin position="103"/>
        <end position="123"/>
    </location>
</feature>
<proteinExistence type="predicted"/>
<organism evidence="6">
    <name type="scientific">Haemonchus placei</name>
    <name type="common">Barber's pole worm</name>
    <dbReference type="NCBI Taxonomy" id="6290"/>
    <lineage>
        <taxon>Eukaryota</taxon>
        <taxon>Metazoa</taxon>
        <taxon>Ecdysozoa</taxon>
        <taxon>Nematoda</taxon>
        <taxon>Chromadorea</taxon>
        <taxon>Rhabditida</taxon>
        <taxon>Rhabditina</taxon>
        <taxon>Rhabditomorpha</taxon>
        <taxon>Strongyloidea</taxon>
        <taxon>Trichostrongylidae</taxon>
        <taxon>Haemonchus</taxon>
    </lineage>
</organism>
<feature type="signal peptide" evidence="2">
    <location>
        <begin position="1"/>
        <end position="22"/>
    </location>
</feature>
<dbReference type="SUPFAM" id="SSF57362">
    <property type="entry name" value="BPTI-like"/>
    <property type="match status" value="1"/>
</dbReference>
<dbReference type="GO" id="GO:0004867">
    <property type="term" value="F:serine-type endopeptidase inhibitor activity"/>
    <property type="evidence" value="ECO:0007669"/>
    <property type="project" value="InterPro"/>
</dbReference>
<feature type="region of interest" description="Disordered" evidence="1">
    <location>
        <begin position="212"/>
        <end position="244"/>
    </location>
</feature>
<evidence type="ECO:0000256" key="2">
    <source>
        <dbReference type="SAM" id="SignalP"/>
    </source>
</evidence>
<feature type="domain" description="BPTI/Kunitz inhibitor" evidence="3">
    <location>
        <begin position="149"/>
        <end position="202"/>
    </location>
</feature>
<sequence>MVRRSWLDVLLTAVILLPAVNADLPTELDPFLEVLFDVKECDSFLSGDYTSVATKDCPPYKCDFPLQVCMRPNAQYQEASANECRPVPTDCLTAANGGKPVASSLLPIPTPTPTISRTGDKSRKEMGGFGGFGVGKTVNPMPINPTDICEMGPPNGRFCGFRVMYTYNKETLQCDEFWFPGCTTEETNANLFSDLRSCQKLADMCKVRSTPSPPLVLTPDPPTSTTMWTPRPPPTPPPTASPLLPGLMGRYGGRIKPRRIGVAGLGGRHIGLGGGGGMGGGFGGMGGGHGRMGGGPSQVIGGGLPQGMGGGLPQGMGGGGGSQELGGSGGPFGTFPGLGSALGGPSPTVAPTNGGDGEDLGLLGLIQQSLKNAQAIRQGGPQGKEAAAAAAGQILQQFTGFDLNNIGGNFGNLFGR</sequence>
<dbReference type="OrthoDB" id="4473401at2759"/>
<dbReference type="InterPro" id="IPR036880">
    <property type="entry name" value="Kunitz_BPTI_sf"/>
</dbReference>
<dbReference type="Proteomes" id="UP000268014">
    <property type="component" value="Unassembled WGS sequence"/>
</dbReference>
<dbReference type="AlphaFoldDB" id="A0A0N4WRE0"/>
<dbReference type="WBParaSite" id="HPLM_0001405101-mRNA-1">
    <property type="protein sequence ID" value="HPLM_0001405101-mRNA-1"/>
    <property type="gene ID" value="HPLM_0001405101"/>
</dbReference>
<gene>
    <name evidence="4" type="ORF">HPLM_LOCUS14043</name>
</gene>
<dbReference type="STRING" id="6290.A0A0N4WRE0"/>
<dbReference type="InterPro" id="IPR002223">
    <property type="entry name" value="Kunitz_BPTI"/>
</dbReference>
<dbReference type="Gene3D" id="4.10.410.10">
    <property type="entry name" value="Pancreatic trypsin inhibitor Kunitz domain"/>
    <property type="match status" value="1"/>
</dbReference>
<feature type="compositionally biased region" description="Pro residues" evidence="1">
    <location>
        <begin position="212"/>
        <end position="222"/>
    </location>
</feature>
<dbReference type="CDD" id="cd00109">
    <property type="entry name" value="Kunitz-type"/>
    <property type="match status" value="1"/>
</dbReference>
<evidence type="ECO:0000313" key="5">
    <source>
        <dbReference type="Proteomes" id="UP000268014"/>
    </source>
</evidence>
<keyword evidence="5" id="KW-1185">Reference proteome</keyword>